<reference evidence="9" key="1">
    <citation type="submission" date="2022-11" db="UniProtKB">
        <authorList>
            <consortium name="WormBaseParasite"/>
        </authorList>
    </citation>
    <scope>IDENTIFICATION</scope>
</reference>
<dbReference type="InterPro" id="IPR053937">
    <property type="entry name" value="GOST_TM"/>
</dbReference>
<evidence type="ECO:0000313" key="9">
    <source>
        <dbReference type="WBParaSite" id="jg23656"/>
    </source>
</evidence>
<evidence type="ECO:0000256" key="6">
    <source>
        <dbReference type="SAM" id="Phobius"/>
    </source>
</evidence>
<feature type="transmembrane region" description="Helical" evidence="6">
    <location>
        <begin position="316"/>
        <end position="342"/>
    </location>
</feature>
<evidence type="ECO:0000256" key="2">
    <source>
        <dbReference type="ARBA" id="ARBA00022692"/>
    </source>
</evidence>
<keyword evidence="2 6" id="KW-0812">Transmembrane</keyword>
<dbReference type="GO" id="GO:0016020">
    <property type="term" value="C:membrane"/>
    <property type="evidence" value="ECO:0007669"/>
    <property type="project" value="UniProtKB-SubCell"/>
</dbReference>
<evidence type="ECO:0000256" key="1">
    <source>
        <dbReference type="ARBA" id="ARBA00004141"/>
    </source>
</evidence>
<protein>
    <submittedName>
        <fullName evidence="9">Protein GPR107</fullName>
    </submittedName>
</protein>
<dbReference type="AlphaFoldDB" id="A0A915DVL2"/>
<dbReference type="WBParaSite" id="jg23656">
    <property type="protein sequence ID" value="jg23656"/>
    <property type="gene ID" value="jg23656"/>
</dbReference>
<evidence type="ECO:0000256" key="4">
    <source>
        <dbReference type="ARBA" id="ARBA00022989"/>
    </source>
</evidence>
<accession>A0A915DVL2</accession>
<sequence>MLFYKIVLLFVIGCLCFIEAKIHFLSLTDDSRRNILLSKFGFDANGTFDFILSNFTVPDAVVTFEDNKENKFGYIGFTLSRSNVIAEDIRSNPHVCQLQQHDQGIDALFFVFNFPEKVLVVTRSGDIEDIQLCASADECPISSVDNVTPQTTTSKTGILSNIFGSSSNKNKIAYQNIVPLTFENNQYSTRFGIHFTEKQRGLYNFLYHNCFNYRAHGYSDKVAVDFKVSIVERNTNSYLSAGDIPKPRLYLYMSFLFSLATVLWINVLCKSDAKNVLRVHKLMTALVVLKAISLFFHGMNFYFVSAYGHQREIWAVVYYITHLLKGALLFGTIILIGTGYTFFKNFLADRDRNLFMMVIPLQVIDNIAMVILEESEFGESRYYFWFEIFVFLDLVCCMAILFPIIWSMRHLQEGARTDGKAAFNLERLQLFRHFYLIIISYIYLTRITKFIVEYLLPFNYQWISEAIVELSTLFSSSWLVQEEEDGDVESAQALTPNGLYENVSRVQRISVQDELDDIPGTIAGGHSDQEQDDDNDDDDQVISSLLPKTGRQISCPLNVPVHCLEDDKVMCVNMCHQYINNYDLRAPPFFHKRCATFPMRCDRRDLQAMIVTSPSVAVYRNQCGPKIFDSGVSCFG</sequence>
<dbReference type="Proteomes" id="UP000887574">
    <property type="component" value="Unplaced"/>
</dbReference>
<evidence type="ECO:0000259" key="7">
    <source>
        <dbReference type="Pfam" id="PF06814"/>
    </source>
</evidence>
<dbReference type="GO" id="GO:0005794">
    <property type="term" value="C:Golgi apparatus"/>
    <property type="evidence" value="ECO:0007669"/>
    <property type="project" value="TreeGrafter"/>
</dbReference>
<feature type="transmembrane region" description="Helical" evidence="6">
    <location>
        <begin position="249"/>
        <end position="269"/>
    </location>
</feature>
<proteinExistence type="predicted"/>
<comment type="subcellular location">
    <subcellularLocation>
        <location evidence="1">Membrane</location>
        <topology evidence="1">Multi-pass membrane protein</topology>
    </subcellularLocation>
</comment>
<feature type="transmembrane region" description="Helical" evidence="6">
    <location>
        <begin position="434"/>
        <end position="456"/>
    </location>
</feature>
<dbReference type="PANTHER" id="PTHR21229">
    <property type="entry name" value="LUNG SEVEN TRANSMEMBRANE RECEPTOR"/>
    <property type="match status" value="1"/>
</dbReference>
<feature type="domain" description="GOST seven transmembrane" evidence="7">
    <location>
        <begin position="245"/>
        <end position="447"/>
    </location>
</feature>
<evidence type="ECO:0000313" key="8">
    <source>
        <dbReference type="Proteomes" id="UP000887574"/>
    </source>
</evidence>
<dbReference type="Pfam" id="PF06814">
    <property type="entry name" value="GOST_TM"/>
    <property type="match status" value="1"/>
</dbReference>
<feature type="transmembrane region" description="Helical" evidence="6">
    <location>
        <begin position="354"/>
        <end position="372"/>
    </location>
</feature>
<keyword evidence="3" id="KW-0732">Signal</keyword>
<organism evidence="8 9">
    <name type="scientific">Ditylenchus dipsaci</name>
    <dbReference type="NCBI Taxonomy" id="166011"/>
    <lineage>
        <taxon>Eukaryota</taxon>
        <taxon>Metazoa</taxon>
        <taxon>Ecdysozoa</taxon>
        <taxon>Nematoda</taxon>
        <taxon>Chromadorea</taxon>
        <taxon>Rhabditida</taxon>
        <taxon>Tylenchina</taxon>
        <taxon>Tylenchomorpha</taxon>
        <taxon>Sphaerularioidea</taxon>
        <taxon>Anguinidae</taxon>
        <taxon>Anguininae</taxon>
        <taxon>Ditylenchus</taxon>
    </lineage>
</organism>
<evidence type="ECO:0000256" key="3">
    <source>
        <dbReference type="ARBA" id="ARBA00022729"/>
    </source>
</evidence>
<keyword evidence="5 6" id="KW-0472">Membrane</keyword>
<keyword evidence="4 6" id="KW-1133">Transmembrane helix</keyword>
<feature type="transmembrane region" description="Helical" evidence="6">
    <location>
        <begin position="281"/>
        <end position="304"/>
    </location>
</feature>
<keyword evidence="8" id="KW-1185">Reference proteome</keyword>
<dbReference type="PANTHER" id="PTHR21229:SF2">
    <property type="entry name" value="RE59932P"/>
    <property type="match status" value="1"/>
</dbReference>
<feature type="transmembrane region" description="Helical" evidence="6">
    <location>
        <begin position="384"/>
        <end position="406"/>
    </location>
</feature>
<dbReference type="InterPro" id="IPR009637">
    <property type="entry name" value="GPR107/GPR108-like"/>
</dbReference>
<evidence type="ECO:0000256" key="5">
    <source>
        <dbReference type="ARBA" id="ARBA00023136"/>
    </source>
</evidence>
<name>A0A915DVL2_9BILA</name>